<sequence length="241" mass="25888">MSAGSTEDTGRWAVYYAPPHDGPHWRLGTAWLGRDPETGETPPRPDTGIPAADLARLTATAAGYGFHATLKPPFALAAGRTETDLRAAVAELAAGLAPFDAPPLRPARLGDFRALVPAADCLDLDRLAAACVRGLDGFRAPPTPAELARRLAAGLTPGQQAMLERWGYPYVLGEFRFHMTLTDPVPPDAAAAVDTALEAVFAPLRRLPLPVRDLALFRQERRGEPFRLVERFPLAAGRAAR</sequence>
<reference evidence="1 2" key="1">
    <citation type="journal article" date="2010" name="BMC Genomics">
        <title>Metabolic flexibility revealed in the genome of the cyst-forming alpha-1 proteobacterium Rhodospirillum centenum.</title>
        <authorList>
            <person name="Lu Y.K."/>
            <person name="Marden J."/>
            <person name="Han M."/>
            <person name="Swingley W.D."/>
            <person name="Mastrian S.D."/>
            <person name="Chowdhury S.R."/>
            <person name="Hao J."/>
            <person name="Helmy T."/>
            <person name="Kim S."/>
            <person name="Kurdoglu A.A."/>
            <person name="Matthies H.J."/>
            <person name="Rollo D."/>
            <person name="Stothard P."/>
            <person name="Blankenship R.E."/>
            <person name="Bauer C.E."/>
            <person name="Touchman J.W."/>
        </authorList>
    </citation>
    <scope>NUCLEOTIDE SEQUENCE [LARGE SCALE GENOMIC DNA]</scope>
    <source>
        <strain evidence="2">ATCC 51521 / SW</strain>
    </source>
</reference>
<dbReference type="Gene3D" id="3.90.1140.10">
    <property type="entry name" value="Cyclic phosphodiesterase"/>
    <property type="match status" value="1"/>
</dbReference>
<accession>B6IR75</accession>
<keyword evidence="2" id="KW-1185">Reference proteome</keyword>
<proteinExistence type="predicted"/>
<dbReference type="STRING" id="414684.RC1_0524"/>
<protein>
    <recommendedName>
        <fullName evidence="3">Phosphonate metabolism protein</fullName>
    </recommendedName>
</protein>
<evidence type="ECO:0000313" key="1">
    <source>
        <dbReference type="EMBL" id="ACI97961.1"/>
    </source>
</evidence>
<dbReference type="KEGG" id="rce:RC1_0524"/>
<dbReference type="RefSeq" id="WP_012565753.1">
    <property type="nucleotide sequence ID" value="NC_011420.2"/>
</dbReference>
<evidence type="ECO:0008006" key="3">
    <source>
        <dbReference type="Google" id="ProtNLM"/>
    </source>
</evidence>
<dbReference type="EMBL" id="CP000613">
    <property type="protein sequence ID" value="ACI97961.1"/>
    <property type="molecule type" value="Genomic_DNA"/>
</dbReference>
<gene>
    <name evidence="1" type="ordered locus">RC1_0524</name>
</gene>
<dbReference type="PIRSF" id="PIRSF033328">
    <property type="entry name" value="Phest_Mll4975"/>
    <property type="match status" value="1"/>
</dbReference>
<dbReference type="InterPro" id="IPR009389">
    <property type="entry name" value="DUF1045"/>
</dbReference>
<name>B6IR75_RHOCS</name>
<organism evidence="1 2">
    <name type="scientific">Rhodospirillum centenum (strain ATCC 51521 / SW)</name>
    <dbReference type="NCBI Taxonomy" id="414684"/>
    <lineage>
        <taxon>Bacteria</taxon>
        <taxon>Pseudomonadati</taxon>
        <taxon>Pseudomonadota</taxon>
        <taxon>Alphaproteobacteria</taxon>
        <taxon>Rhodospirillales</taxon>
        <taxon>Rhodospirillaceae</taxon>
        <taxon>Rhodospirillum</taxon>
    </lineage>
</organism>
<dbReference type="Proteomes" id="UP000001591">
    <property type="component" value="Chromosome"/>
</dbReference>
<dbReference type="HOGENOM" id="CLU_074099_0_0_5"/>
<dbReference type="AlphaFoldDB" id="B6IR75"/>
<evidence type="ECO:0000313" key="2">
    <source>
        <dbReference type="Proteomes" id="UP000001591"/>
    </source>
</evidence>
<dbReference type="NCBIfam" id="TIGR03223">
    <property type="entry name" value="Phn_opern_protn"/>
    <property type="match status" value="1"/>
</dbReference>
<dbReference type="Pfam" id="PF06299">
    <property type="entry name" value="DUF1045"/>
    <property type="match status" value="1"/>
</dbReference>
<dbReference type="eggNOG" id="COG3709">
    <property type="taxonomic scope" value="Bacteria"/>
</dbReference>